<dbReference type="InterPro" id="IPR002083">
    <property type="entry name" value="MATH/TRAF_dom"/>
</dbReference>
<gene>
    <name evidence="4" type="primary">Tdpoz1_9</name>
    <name evidence="3" type="synonym">Tdpoz1_0</name>
    <name evidence="3" type="ORF">AVEN_222879_1</name>
    <name evidence="4" type="ORF">AVEN_229787_1</name>
</gene>
<dbReference type="Gene3D" id="2.60.210.10">
    <property type="entry name" value="Apoptosis, Tumor Necrosis Factor Receptor Associated Protein 2, Chain A"/>
    <property type="match status" value="1"/>
</dbReference>
<evidence type="ECO:0000313" key="4">
    <source>
        <dbReference type="EMBL" id="GBN46681.1"/>
    </source>
</evidence>
<dbReference type="OrthoDB" id="6478546at2759"/>
<dbReference type="GO" id="GO:0030163">
    <property type="term" value="P:protein catabolic process"/>
    <property type="evidence" value="ECO:0007669"/>
    <property type="project" value="UniProtKB-ARBA"/>
</dbReference>
<dbReference type="Proteomes" id="UP000499080">
    <property type="component" value="Unassembled WGS sequence"/>
</dbReference>
<dbReference type="Pfam" id="PF00651">
    <property type="entry name" value="BTB"/>
    <property type="match status" value="2"/>
</dbReference>
<protein>
    <submittedName>
        <fullName evidence="4">TD and POZ domain-containing protein 1</fullName>
    </submittedName>
</protein>
<name>A0A4Y2P5U8_ARAVE</name>
<dbReference type="PANTHER" id="PTHR24413">
    <property type="entry name" value="SPECKLE-TYPE POZ PROTEIN"/>
    <property type="match status" value="1"/>
</dbReference>
<proteinExistence type="predicted"/>
<dbReference type="CDD" id="cd18186">
    <property type="entry name" value="BTB_POZ_ZBTB_KLHL-like"/>
    <property type="match status" value="1"/>
</dbReference>
<evidence type="ECO:0000259" key="1">
    <source>
        <dbReference type="PROSITE" id="PS50097"/>
    </source>
</evidence>
<dbReference type="Pfam" id="PF22486">
    <property type="entry name" value="MATH_2"/>
    <property type="match status" value="1"/>
</dbReference>
<accession>A0A4Y2P5U8</accession>
<dbReference type="InterPro" id="IPR000210">
    <property type="entry name" value="BTB/POZ_dom"/>
</dbReference>
<dbReference type="SMART" id="SM00061">
    <property type="entry name" value="MATH"/>
    <property type="match status" value="1"/>
</dbReference>
<evidence type="ECO:0000259" key="2">
    <source>
        <dbReference type="PROSITE" id="PS50144"/>
    </source>
</evidence>
<organism evidence="4 5">
    <name type="scientific">Araneus ventricosus</name>
    <name type="common">Orbweaver spider</name>
    <name type="synonym">Epeira ventricosa</name>
    <dbReference type="NCBI Taxonomy" id="182803"/>
    <lineage>
        <taxon>Eukaryota</taxon>
        <taxon>Metazoa</taxon>
        <taxon>Ecdysozoa</taxon>
        <taxon>Arthropoda</taxon>
        <taxon>Chelicerata</taxon>
        <taxon>Arachnida</taxon>
        <taxon>Araneae</taxon>
        <taxon>Araneomorphae</taxon>
        <taxon>Entelegynae</taxon>
        <taxon>Araneoidea</taxon>
        <taxon>Araneidae</taxon>
        <taxon>Araneus</taxon>
    </lineage>
</organism>
<sequence length="672" mass="78101">MASEIQNGKKEFSFTWRIENISYSWHKTGDKIISPAFVVGSMERTCWTLRLHPRGRKNEDYMSFYLYREKEDKGPEKISLNYELSFLTPDGSPVDKDAPKIKGSFAKNMSYGHPRSVNRDEIFVHKKHLYLHEDCITVYCRMWKGEGTICDSQQAFARTRIGVQHVSMVEAFQPKDKILPLVPIFRAQKELTVNISHGNEMLSVDVASMEKGIKYTTCKLSVLNSTGNVVCENHSSWFDEDVKELWRYPIPPQKYDPNSDTLCLLCEFSFSSGIDYEKIEEIKYGIHLLRPILNNMSKSNFSSGPNIVDDLKSLYDKGILTDAKIKTTTKIFPVHRVMLYARSSKFRMIFKNYTKEKNVLIEMLDLEEDTVKRLLLFLYTDTVEDLQWEIAAKLYYAASKYQFLKLKGLCSSFLINKLNATNASQLLLMADTHKDSNLKRVAEDFILKYDEQIFGSEEWDTFTDAQPQLAAKTMGLKYKMNKDSKKIDRPPLTKITYGSIVDDLKFLYTSQTLNDVEIKTKKTTFPAHITVLSARSPVFRELFQTSMKESVEMEDVEDDIVRRLLLFLYTDVMESLQWKIAKSLYCVAVEYKVERLKIKCSSFFMENMNSTNTTEILVLADQQQDLDLKENVEKFILRNEREMYGSKEWVEFAEKNPDLAVHSMLMKYRKNT</sequence>
<dbReference type="SMART" id="SM00225">
    <property type="entry name" value="BTB"/>
    <property type="match status" value="2"/>
</dbReference>
<dbReference type="InterPro" id="IPR008974">
    <property type="entry name" value="TRAF-like"/>
</dbReference>
<dbReference type="EMBL" id="BGPR01010537">
    <property type="protein sequence ID" value="GBN46681.1"/>
    <property type="molecule type" value="Genomic_DNA"/>
</dbReference>
<dbReference type="PROSITE" id="PS50097">
    <property type="entry name" value="BTB"/>
    <property type="match status" value="2"/>
</dbReference>
<evidence type="ECO:0000313" key="5">
    <source>
        <dbReference type="Proteomes" id="UP000499080"/>
    </source>
</evidence>
<comment type="caution">
    <text evidence="4">The sequence shown here is derived from an EMBL/GenBank/DDBJ whole genome shotgun (WGS) entry which is preliminary data.</text>
</comment>
<dbReference type="AlphaFoldDB" id="A0A4Y2P5U8"/>
<reference evidence="4 5" key="1">
    <citation type="journal article" date="2019" name="Sci. Rep.">
        <title>Orb-weaving spider Araneus ventricosus genome elucidates the spidroin gene catalogue.</title>
        <authorList>
            <person name="Kono N."/>
            <person name="Nakamura H."/>
            <person name="Ohtoshi R."/>
            <person name="Moran D.A.P."/>
            <person name="Shinohara A."/>
            <person name="Yoshida Y."/>
            <person name="Fujiwara M."/>
            <person name="Mori M."/>
            <person name="Tomita M."/>
            <person name="Arakawa K."/>
        </authorList>
    </citation>
    <scope>NUCLEOTIDE SEQUENCE [LARGE SCALE GENOMIC DNA]</scope>
</reference>
<dbReference type="EMBL" id="BGPR01010536">
    <property type="protein sequence ID" value="GBN46680.1"/>
    <property type="molecule type" value="Genomic_DNA"/>
</dbReference>
<dbReference type="Gene3D" id="1.25.40.420">
    <property type="match status" value="2"/>
</dbReference>
<feature type="domain" description="BTB" evidence="1">
    <location>
        <begin position="321"/>
        <end position="387"/>
    </location>
</feature>
<dbReference type="PROSITE" id="PS50144">
    <property type="entry name" value="MATH"/>
    <property type="match status" value="1"/>
</dbReference>
<keyword evidence="5" id="KW-1185">Reference proteome</keyword>
<feature type="domain" description="MATH" evidence="2">
    <location>
        <begin position="11"/>
        <end position="142"/>
    </location>
</feature>
<dbReference type="CDD" id="cd00121">
    <property type="entry name" value="MATH"/>
    <property type="match status" value="1"/>
</dbReference>
<dbReference type="SUPFAM" id="SSF49599">
    <property type="entry name" value="TRAF domain-like"/>
    <property type="match status" value="1"/>
</dbReference>
<dbReference type="Gene3D" id="3.30.710.10">
    <property type="entry name" value="Potassium Channel Kv1.1, Chain A"/>
    <property type="match status" value="2"/>
</dbReference>
<feature type="domain" description="BTB" evidence="1">
    <location>
        <begin position="514"/>
        <end position="577"/>
    </location>
</feature>
<evidence type="ECO:0000313" key="3">
    <source>
        <dbReference type="EMBL" id="GBN46680.1"/>
    </source>
</evidence>
<dbReference type="InterPro" id="IPR011333">
    <property type="entry name" value="SKP1/BTB/POZ_sf"/>
</dbReference>
<dbReference type="SUPFAM" id="SSF54695">
    <property type="entry name" value="POZ domain"/>
    <property type="match status" value="2"/>
</dbReference>